<sequence length="80" mass="8577">MAVKRKDLKMVGKQVAYTPTHYVYNCCSRRFTKGTMVVYDKSGSSLGSDPASGPTEDVVRGSMSDTQMKIACGMSASASN</sequence>
<dbReference type="InterPro" id="IPR031939">
    <property type="entry name" value="Adhesin_E-like"/>
</dbReference>
<evidence type="ECO:0000313" key="3">
    <source>
        <dbReference type="Proteomes" id="UP000013966"/>
    </source>
</evidence>
<feature type="domain" description="Surface-adhesin protein E-like" evidence="1">
    <location>
        <begin position="14"/>
        <end position="73"/>
    </location>
</feature>
<dbReference type="Pfam" id="PF16747">
    <property type="entry name" value="Adhesin_E"/>
    <property type="match status" value="1"/>
</dbReference>
<dbReference type="Proteomes" id="UP000013966">
    <property type="component" value="Chromosome 2"/>
</dbReference>
<keyword evidence="3" id="KW-1185">Reference proteome</keyword>
<accession>R4WMF7</accession>
<reference evidence="2 3" key="2">
    <citation type="journal article" date="2018" name="Int. J. Syst. Evol. Microbiol.">
        <title>Burkholderia insecticola sp. nov., a gut symbiotic bacterium of the bean bug Riptortus pedestris.</title>
        <authorList>
            <person name="Takeshita K."/>
            <person name="Tamaki H."/>
            <person name="Ohbayashi T."/>
            <person name="Meng X.-Y."/>
            <person name="Sone T."/>
            <person name="Mitani Y."/>
            <person name="Peeters C."/>
            <person name="Kikuchi Y."/>
            <person name="Vandamme P."/>
        </authorList>
    </citation>
    <scope>NUCLEOTIDE SEQUENCE [LARGE SCALE GENOMIC DNA]</scope>
    <source>
        <strain evidence="2">RPE64</strain>
    </source>
</reference>
<reference evidence="2 3" key="1">
    <citation type="journal article" date="2013" name="Genome Announc.">
        <title>Complete Genome Sequence of Burkholderia sp. Strain RPE64, Bacterial Symbiont of the Bean Bug Riptortus pedestris.</title>
        <authorList>
            <person name="Shibata T.F."/>
            <person name="Maeda T."/>
            <person name="Nikoh N."/>
            <person name="Yamaguchi K."/>
            <person name="Oshima K."/>
            <person name="Hattori M."/>
            <person name="Nishiyama T."/>
            <person name="Hasebe M."/>
            <person name="Fukatsu T."/>
            <person name="Kikuchi Y."/>
            <person name="Shigenobu S."/>
        </authorList>
    </citation>
    <scope>NUCLEOTIDE SEQUENCE [LARGE SCALE GENOMIC DNA]</scope>
</reference>
<evidence type="ECO:0000259" key="1">
    <source>
        <dbReference type="Pfam" id="PF16747"/>
    </source>
</evidence>
<dbReference type="AlphaFoldDB" id="R4WMF7"/>
<name>R4WMF7_9BURK</name>
<gene>
    <name evidence="2" type="ORF">BRPE64_BCDS11170</name>
</gene>
<dbReference type="KEGG" id="buo:BRPE64_BCDS11170"/>
<proteinExistence type="predicted"/>
<organism evidence="2 3">
    <name type="scientific">Caballeronia insecticola</name>
    <dbReference type="NCBI Taxonomy" id="758793"/>
    <lineage>
        <taxon>Bacteria</taxon>
        <taxon>Pseudomonadati</taxon>
        <taxon>Pseudomonadota</taxon>
        <taxon>Betaproteobacteria</taxon>
        <taxon>Burkholderiales</taxon>
        <taxon>Burkholderiaceae</taxon>
        <taxon>Caballeronia</taxon>
    </lineage>
</organism>
<dbReference type="PATRIC" id="fig|758793.3.peg.4026"/>
<protein>
    <recommendedName>
        <fullName evidence="1">Surface-adhesin protein E-like domain-containing protein</fullName>
    </recommendedName>
</protein>
<dbReference type="EMBL" id="AP013059">
    <property type="protein sequence ID" value="BAN25778.1"/>
    <property type="molecule type" value="Genomic_DNA"/>
</dbReference>
<dbReference type="HOGENOM" id="CLU_2582933_0_0_4"/>
<evidence type="ECO:0000313" key="2">
    <source>
        <dbReference type="EMBL" id="BAN25778.1"/>
    </source>
</evidence>